<evidence type="ECO:0000259" key="6">
    <source>
        <dbReference type="PROSITE" id="PS51123"/>
    </source>
</evidence>
<sequence>MALPRSLGTAAATLALLATAGCVTDPNTGERTMSKTGIGALGGAAGGAVLGALVGGRHSQTETLLGAGIGALAGTAVGSYMDQQERRLRAQTAGSGIAVERRGDELTLRMPSSITFDTNSYLIQPRFQATLDRVAQTLAAYPQTFVDVYGYTDSTGGDAINVPLSQNRARAVADYLAGHGVVPPRIGVRGMGAQMPIASNDTPDGRQQNRRVEIKLTPVTQDDRSGAS</sequence>
<evidence type="ECO:0000313" key="8">
    <source>
        <dbReference type="Proteomes" id="UP001056937"/>
    </source>
</evidence>
<dbReference type="InterPro" id="IPR039567">
    <property type="entry name" value="Gly-zipper"/>
</dbReference>
<dbReference type="RefSeq" id="WP_252167143.1">
    <property type="nucleotide sequence ID" value="NZ_CP084930.1"/>
</dbReference>
<comment type="subcellular location">
    <subcellularLocation>
        <location evidence="1">Cell outer membrane</location>
    </subcellularLocation>
</comment>
<dbReference type="PANTHER" id="PTHR30329:SF21">
    <property type="entry name" value="LIPOPROTEIN YIAD-RELATED"/>
    <property type="match status" value="1"/>
</dbReference>
<dbReference type="Gene3D" id="3.30.1330.60">
    <property type="entry name" value="OmpA-like domain"/>
    <property type="match status" value="1"/>
</dbReference>
<keyword evidence="2 4" id="KW-0472">Membrane</keyword>
<dbReference type="Pfam" id="PF00691">
    <property type="entry name" value="OmpA"/>
    <property type="match status" value="1"/>
</dbReference>
<name>A0ABY4X8R9_9SPHN</name>
<dbReference type="PROSITE" id="PS01068">
    <property type="entry name" value="OMPA_1"/>
    <property type="match status" value="1"/>
</dbReference>
<feature type="chain" id="PRO_5046250254" evidence="5">
    <location>
        <begin position="21"/>
        <end position="228"/>
    </location>
</feature>
<evidence type="ECO:0000256" key="2">
    <source>
        <dbReference type="ARBA" id="ARBA00023136"/>
    </source>
</evidence>
<dbReference type="PRINTS" id="PR01021">
    <property type="entry name" value="OMPADOMAIN"/>
</dbReference>
<protein>
    <submittedName>
        <fullName evidence="7">OmpA family protein</fullName>
    </submittedName>
</protein>
<dbReference type="InterPro" id="IPR006665">
    <property type="entry name" value="OmpA-like"/>
</dbReference>
<dbReference type="InterPro" id="IPR036737">
    <property type="entry name" value="OmpA-like_sf"/>
</dbReference>
<dbReference type="Proteomes" id="UP001056937">
    <property type="component" value="Chromosome 1"/>
</dbReference>
<dbReference type="EMBL" id="CP084930">
    <property type="protein sequence ID" value="USI73332.1"/>
    <property type="molecule type" value="Genomic_DNA"/>
</dbReference>
<dbReference type="PROSITE" id="PS51257">
    <property type="entry name" value="PROKAR_LIPOPROTEIN"/>
    <property type="match status" value="1"/>
</dbReference>
<dbReference type="PROSITE" id="PS51123">
    <property type="entry name" value="OMPA_2"/>
    <property type="match status" value="1"/>
</dbReference>
<dbReference type="InterPro" id="IPR006690">
    <property type="entry name" value="OMPA-like_CS"/>
</dbReference>
<evidence type="ECO:0000256" key="1">
    <source>
        <dbReference type="ARBA" id="ARBA00004442"/>
    </source>
</evidence>
<keyword evidence="8" id="KW-1185">Reference proteome</keyword>
<dbReference type="PANTHER" id="PTHR30329">
    <property type="entry name" value="STATOR ELEMENT OF FLAGELLAR MOTOR COMPLEX"/>
    <property type="match status" value="1"/>
</dbReference>
<reference evidence="7" key="1">
    <citation type="journal article" date="2022" name="Toxins">
        <title>Genomic Analysis of Sphingopyxis sp. USTB-05 for Biodegrading Cyanobacterial Hepatotoxins.</title>
        <authorList>
            <person name="Liu C."/>
            <person name="Xu Q."/>
            <person name="Zhao Z."/>
            <person name="Zhang H."/>
            <person name="Liu X."/>
            <person name="Yin C."/>
            <person name="Liu Y."/>
            <person name="Yan H."/>
        </authorList>
    </citation>
    <scope>NUCLEOTIDE SEQUENCE</scope>
    <source>
        <strain evidence="7">NBD5</strain>
    </source>
</reference>
<organism evidence="7 8">
    <name type="scientific">Sphingomonas morindae</name>
    <dbReference type="NCBI Taxonomy" id="1541170"/>
    <lineage>
        <taxon>Bacteria</taxon>
        <taxon>Pseudomonadati</taxon>
        <taxon>Pseudomonadota</taxon>
        <taxon>Alphaproteobacteria</taxon>
        <taxon>Sphingomonadales</taxon>
        <taxon>Sphingomonadaceae</taxon>
        <taxon>Sphingomonas</taxon>
    </lineage>
</organism>
<proteinExistence type="predicted"/>
<evidence type="ECO:0000313" key="7">
    <source>
        <dbReference type="EMBL" id="USI73332.1"/>
    </source>
</evidence>
<accession>A0ABY4X8R9</accession>
<evidence type="ECO:0000256" key="3">
    <source>
        <dbReference type="ARBA" id="ARBA00023237"/>
    </source>
</evidence>
<keyword evidence="5" id="KW-0732">Signal</keyword>
<dbReference type="InterPro" id="IPR050330">
    <property type="entry name" value="Bact_OuterMem_StrucFunc"/>
</dbReference>
<dbReference type="SUPFAM" id="SSF103088">
    <property type="entry name" value="OmpA-like"/>
    <property type="match status" value="1"/>
</dbReference>
<evidence type="ECO:0000256" key="4">
    <source>
        <dbReference type="PROSITE-ProRule" id="PRU00473"/>
    </source>
</evidence>
<dbReference type="InterPro" id="IPR006664">
    <property type="entry name" value="OMP_bac"/>
</dbReference>
<gene>
    <name evidence="7" type="ORF">LHA26_02290</name>
</gene>
<evidence type="ECO:0000256" key="5">
    <source>
        <dbReference type="SAM" id="SignalP"/>
    </source>
</evidence>
<dbReference type="CDD" id="cd07185">
    <property type="entry name" value="OmpA_C-like"/>
    <property type="match status" value="1"/>
</dbReference>
<feature type="signal peptide" evidence="5">
    <location>
        <begin position="1"/>
        <end position="20"/>
    </location>
</feature>
<dbReference type="Pfam" id="PF13488">
    <property type="entry name" value="Gly-zipper_Omp"/>
    <property type="match status" value="1"/>
</dbReference>
<feature type="domain" description="OmpA-like" evidence="6">
    <location>
        <begin position="103"/>
        <end position="220"/>
    </location>
</feature>
<keyword evidence="3" id="KW-0998">Cell outer membrane</keyword>